<gene>
    <name evidence="1" type="ORF">S06H3_40790</name>
</gene>
<name>X1QAI2_9ZZZZ</name>
<organism evidence="1">
    <name type="scientific">marine sediment metagenome</name>
    <dbReference type="NCBI Taxonomy" id="412755"/>
    <lineage>
        <taxon>unclassified sequences</taxon>
        <taxon>metagenomes</taxon>
        <taxon>ecological metagenomes</taxon>
    </lineage>
</organism>
<proteinExistence type="predicted"/>
<sequence length="101" mass="11492">MEAQKLAERLAWHAVAYQSIATAEKGEDELLEAARETLHVTTDALAVVLPIDEQVRLANQLEKSELEGILPEGKRSLDDIIRYVFVCRLQDYVESEYLQAY</sequence>
<feature type="non-terminal residue" evidence="1">
    <location>
        <position position="101"/>
    </location>
</feature>
<dbReference type="AlphaFoldDB" id="X1QAI2"/>
<reference evidence="1" key="1">
    <citation type="journal article" date="2014" name="Front. Microbiol.">
        <title>High frequency of phylogenetically diverse reductive dehalogenase-homologous genes in deep subseafloor sedimentary metagenomes.</title>
        <authorList>
            <person name="Kawai M."/>
            <person name="Futagami T."/>
            <person name="Toyoda A."/>
            <person name="Takaki Y."/>
            <person name="Nishi S."/>
            <person name="Hori S."/>
            <person name="Arai W."/>
            <person name="Tsubouchi T."/>
            <person name="Morono Y."/>
            <person name="Uchiyama I."/>
            <person name="Ito T."/>
            <person name="Fujiyama A."/>
            <person name="Inagaki F."/>
            <person name="Takami H."/>
        </authorList>
    </citation>
    <scope>NUCLEOTIDE SEQUENCE</scope>
    <source>
        <strain evidence="1">Expedition CK06-06</strain>
    </source>
</reference>
<evidence type="ECO:0000313" key="1">
    <source>
        <dbReference type="EMBL" id="GAI40289.1"/>
    </source>
</evidence>
<protein>
    <submittedName>
        <fullName evidence="1">Uncharacterized protein</fullName>
    </submittedName>
</protein>
<accession>X1QAI2</accession>
<comment type="caution">
    <text evidence="1">The sequence shown here is derived from an EMBL/GenBank/DDBJ whole genome shotgun (WGS) entry which is preliminary data.</text>
</comment>
<dbReference type="EMBL" id="BARV01025067">
    <property type="protein sequence ID" value="GAI40289.1"/>
    <property type="molecule type" value="Genomic_DNA"/>
</dbReference>